<gene>
    <name evidence="9" type="ORF">HNP84_003096</name>
</gene>
<feature type="transmembrane region" description="Helical" evidence="8">
    <location>
        <begin position="438"/>
        <end position="460"/>
    </location>
</feature>
<dbReference type="GO" id="GO:0034204">
    <property type="term" value="P:lipid translocation"/>
    <property type="evidence" value="ECO:0007669"/>
    <property type="project" value="TreeGrafter"/>
</dbReference>
<name>A0A840P7F1_9ACTN</name>
<dbReference type="InterPro" id="IPR004268">
    <property type="entry name" value="MurJ"/>
</dbReference>
<sequence length="506" mass="51051">MTSATPRAGHYARAAALTGALTVLGSLLGFGRDLLLAATFGADTRTDAFLVAWMVPETAAPLLIEGAMAFVLIPLFTRSAANGQDLRPAVTATLPPIALLLAGAAALTALAAPWLVHLLAPGIADPDLAARCMRLTAPTILAFGLAGYASAALRSRERFAAPAAIYAVYNIGIIACTLTGHDRLGVLAAALGVMIGGLAMVAAQAPAFARHVGLPGGVRPVAVALPLAAFAPVAVYTLLRQGQVVIERLFGSTLGEGAISHLNYAQKIAQLPMVLSLALATVTFPRLARHIAARDAPAAARRLAGDLTAAAVIVLPATAALVVFAPEIVAVLLQHGAFTGADTAATAHVMRLYSLGLLGQAVVGVACRAYFCGTRPSRFPITAMAAGLAATAVLAALAVRPWGAGGIALANAAGITLTAVILLRGLRAGRAAGVAAPAVGPLAARFLAAAVAAAAAGWLARTVCNGLSPAAVLVVGLPAAALAFAAVMITRYEELIRMIDPREGGR</sequence>
<keyword evidence="5" id="KW-0573">Peptidoglycan synthesis</keyword>
<proteinExistence type="predicted"/>
<evidence type="ECO:0000313" key="10">
    <source>
        <dbReference type="Proteomes" id="UP000578449"/>
    </source>
</evidence>
<dbReference type="EMBL" id="JACHGN010000006">
    <property type="protein sequence ID" value="MBB5133370.1"/>
    <property type="molecule type" value="Genomic_DNA"/>
</dbReference>
<dbReference type="Proteomes" id="UP000578449">
    <property type="component" value="Unassembled WGS sequence"/>
</dbReference>
<evidence type="ECO:0000256" key="1">
    <source>
        <dbReference type="ARBA" id="ARBA00004651"/>
    </source>
</evidence>
<feature type="transmembrane region" description="Helical" evidence="8">
    <location>
        <begin position="309"/>
        <end position="332"/>
    </location>
</feature>
<dbReference type="RefSeq" id="WP_185050350.1">
    <property type="nucleotide sequence ID" value="NZ_JACHGN010000006.1"/>
</dbReference>
<dbReference type="GO" id="GO:0008360">
    <property type="term" value="P:regulation of cell shape"/>
    <property type="evidence" value="ECO:0007669"/>
    <property type="project" value="UniProtKB-KW"/>
</dbReference>
<evidence type="ECO:0000256" key="6">
    <source>
        <dbReference type="ARBA" id="ARBA00022989"/>
    </source>
</evidence>
<keyword evidence="3 8" id="KW-0812">Transmembrane</keyword>
<feature type="transmembrane region" description="Helical" evidence="8">
    <location>
        <begin position="50"/>
        <end position="76"/>
    </location>
</feature>
<feature type="transmembrane region" description="Helical" evidence="8">
    <location>
        <begin position="186"/>
        <end position="209"/>
    </location>
</feature>
<keyword evidence="7 8" id="KW-0472">Membrane</keyword>
<accession>A0A840P7F1</accession>
<keyword evidence="4" id="KW-0133">Cell shape</keyword>
<dbReference type="GO" id="GO:0015648">
    <property type="term" value="F:lipid-linked peptidoglycan transporter activity"/>
    <property type="evidence" value="ECO:0007669"/>
    <property type="project" value="TreeGrafter"/>
</dbReference>
<feature type="transmembrane region" description="Helical" evidence="8">
    <location>
        <begin position="466"/>
        <end position="489"/>
    </location>
</feature>
<evidence type="ECO:0000313" key="9">
    <source>
        <dbReference type="EMBL" id="MBB5133370.1"/>
    </source>
</evidence>
<keyword evidence="6 8" id="KW-1133">Transmembrane helix</keyword>
<dbReference type="InterPro" id="IPR051050">
    <property type="entry name" value="Lipid_II_flippase_MurJ/MviN"/>
</dbReference>
<dbReference type="PRINTS" id="PR01806">
    <property type="entry name" value="VIRFACTRMVIN"/>
</dbReference>
<keyword evidence="10" id="KW-1185">Reference proteome</keyword>
<feature type="transmembrane region" description="Helical" evidence="8">
    <location>
        <begin position="97"/>
        <end position="116"/>
    </location>
</feature>
<dbReference type="PANTHER" id="PTHR47019">
    <property type="entry name" value="LIPID II FLIPPASE MURJ"/>
    <property type="match status" value="1"/>
</dbReference>
<evidence type="ECO:0000256" key="7">
    <source>
        <dbReference type="ARBA" id="ARBA00023136"/>
    </source>
</evidence>
<keyword evidence="2" id="KW-1003">Cell membrane</keyword>
<reference evidence="9 10" key="1">
    <citation type="submission" date="2020-08" db="EMBL/GenBank/DDBJ databases">
        <title>Genomic Encyclopedia of Type Strains, Phase IV (KMG-IV): sequencing the most valuable type-strain genomes for metagenomic binning, comparative biology and taxonomic classification.</title>
        <authorList>
            <person name="Goeker M."/>
        </authorList>
    </citation>
    <scope>NUCLEOTIDE SEQUENCE [LARGE SCALE GENOMIC DNA]</scope>
    <source>
        <strain evidence="9 10">DSM 45615</strain>
    </source>
</reference>
<protein>
    <submittedName>
        <fullName evidence="9">Putative peptidoglycan lipid II flippase</fullName>
    </submittedName>
</protein>
<feature type="transmembrane region" description="Helical" evidence="8">
    <location>
        <begin position="379"/>
        <end position="399"/>
    </location>
</feature>
<comment type="subcellular location">
    <subcellularLocation>
        <location evidence="1">Cell membrane</location>
        <topology evidence="1">Multi-pass membrane protein</topology>
    </subcellularLocation>
</comment>
<dbReference type="PANTHER" id="PTHR47019:SF1">
    <property type="entry name" value="LIPID II FLIPPASE MURJ"/>
    <property type="match status" value="1"/>
</dbReference>
<dbReference type="Pfam" id="PF03023">
    <property type="entry name" value="MurJ"/>
    <property type="match status" value="1"/>
</dbReference>
<feature type="transmembrane region" description="Helical" evidence="8">
    <location>
        <begin position="352"/>
        <end position="372"/>
    </location>
</feature>
<dbReference type="GO" id="GO:0005886">
    <property type="term" value="C:plasma membrane"/>
    <property type="evidence" value="ECO:0007669"/>
    <property type="project" value="UniProtKB-SubCell"/>
</dbReference>
<feature type="transmembrane region" description="Helical" evidence="8">
    <location>
        <begin position="163"/>
        <end position="180"/>
    </location>
</feature>
<evidence type="ECO:0000256" key="4">
    <source>
        <dbReference type="ARBA" id="ARBA00022960"/>
    </source>
</evidence>
<feature type="transmembrane region" description="Helical" evidence="8">
    <location>
        <begin position="12"/>
        <end position="30"/>
    </location>
</feature>
<dbReference type="AlphaFoldDB" id="A0A840P7F1"/>
<evidence type="ECO:0000256" key="8">
    <source>
        <dbReference type="SAM" id="Phobius"/>
    </source>
</evidence>
<evidence type="ECO:0000256" key="3">
    <source>
        <dbReference type="ARBA" id="ARBA00022692"/>
    </source>
</evidence>
<evidence type="ECO:0000256" key="2">
    <source>
        <dbReference type="ARBA" id="ARBA00022475"/>
    </source>
</evidence>
<evidence type="ECO:0000256" key="5">
    <source>
        <dbReference type="ARBA" id="ARBA00022984"/>
    </source>
</evidence>
<organism evidence="9 10">
    <name type="scientific">Thermocatellispora tengchongensis</name>
    <dbReference type="NCBI Taxonomy" id="1073253"/>
    <lineage>
        <taxon>Bacteria</taxon>
        <taxon>Bacillati</taxon>
        <taxon>Actinomycetota</taxon>
        <taxon>Actinomycetes</taxon>
        <taxon>Streptosporangiales</taxon>
        <taxon>Streptosporangiaceae</taxon>
        <taxon>Thermocatellispora</taxon>
    </lineage>
</organism>
<dbReference type="GO" id="GO:0009252">
    <property type="term" value="P:peptidoglycan biosynthetic process"/>
    <property type="evidence" value="ECO:0007669"/>
    <property type="project" value="UniProtKB-KW"/>
</dbReference>
<comment type="caution">
    <text evidence="9">The sequence shown here is derived from an EMBL/GenBank/DDBJ whole genome shotgun (WGS) entry which is preliminary data.</text>
</comment>
<feature type="transmembrane region" description="Helical" evidence="8">
    <location>
        <begin position="221"/>
        <end position="239"/>
    </location>
</feature>
<feature type="transmembrane region" description="Helical" evidence="8">
    <location>
        <begin position="405"/>
        <end position="426"/>
    </location>
</feature>